<dbReference type="NCBIfam" id="TIGR00967">
    <property type="entry name" value="3a0501s007"/>
    <property type="match status" value="1"/>
</dbReference>
<evidence type="ECO:0000256" key="3">
    <source>
        <dbReference type="ARBA" id="ARBA00022448"/>
    </source>
</evidence>
<feature type="transmembrane region" description="Helical" evidence="9">
    <location>
        <begin position="269"/>
        <end position="290"/>
    </location>
</feature>
<keyword evidence="5 9" id="KW-0653">Protein transport</keyword>
<dbReference type="PROSITE" id="PS00756">
    <property type="entry name" value="SECY_2"/>
    <property type="match status" value="1"/>
</dbReference>
<accession>A0ABY8MG78</accession>
<reference evidence="11 12" key="1">
    <citation type="submission" date="2023-04" db="EMBL/GenBank/DDBJ databases">
        <title>Spirochaete genome identified in red abalone sample constitutes a novel genus.</title>
        <authorList>
            <person name="Sharma S.P."/>
            <person name="Purcell C.M."/>
            <person name="Hyde J.R."/>
            <person name="Severin A.J."/>
        </authorList>
    </citation>
    <scope>NUCLEOTIDE SEQUENCE [LARGE SCALE GENOMIC DNA]</scope>
    <source>
        <strain evidence="11 12">SP-2023</strain>
    </source>
</reference>
<dbReference type="PIRSF" id="PIRSF004557">
    <property type="entry name" value="SecY"/>
    <property type="match status" value="1"/>
</dbReference>
<dbReference type="HAMAP" id="MF_01465">
    <property type="entry name" value="SecY"/>
    <property type="match status" value="1"/>
</dbReference>
<dbReference type="Proteomes" id="UP001228690">
    <property type="component" value="Chromosome"/>
</dbReference>
<evidence type="ECO:0000256" key="6">
    <source>
        <dbReference type="ARBA" id="ARBA00022989"/>
    </source>
</evidence>
<proteinExistence type="inferred from homology"/>
<feature type="transmembrane region" description="Helical" evidence="9">
    <location>
        <begin position="302"/>
        <end position="325"/>
    </location>
</feature>
<feature type="transmembrane region" description="Helical" evidence="9">
    <location>
        <begin position="116"/>
        <end position="135"/>
    </location>
</feature>
<keyword evidence="12" id="KW-1185">Reference proteome</keyword>
<keyword evidence="3 9" id="KW-0813">Transport</keyword>
<feature type="transmembrane region" description="Helical" evidence="9">
    <location>
        <begin position="182"/>
        <end position="201"/>
    </location>
</feature>
<keyword evidence="8 9" id="KW-0472">Membrane</keyword>
<comment type="similarity">
    <text evidence="2 9 10">Belongs to the SecY/SEC61-alpha family.</text>
</comment>
<evidence type="ECO:0000256" key="5">
    <source>
        <dbReference type="ARBA" id="ARBA00022927"/>
    </source>
</evidence>
<protein>
    <recommendedName>
        <fullName evidence="9">Protein translocase subunit SecY</fullName>
    </recommendedName>
</protein>
<evidence type="ECO:0000313" key="12">
    <source>
        <dbReference type="Proteomes" id="UP001228690"/>
    </source>
</evidence>
<feature type="transmembrane region" description="Helical" evidence="9">
    <location>
        <begin position="365"/>
        <end position="387"/>
    </location>
</feature>
<dbReference type="Pfam" id="PF00344">
    <property type="entry name" value="SecY"/>
    <property type="match status" value="1"/>
</dbReference>
<keyword evidence="6 9" id="KW-1133">Transmembrane helix</keyword>
<dbReference type="SUPFAM" id="SSF103491">
    <property type="entry name" value="Preprotein translocase SecY subunit"/>
    <property type="match status" value="1"/>
</dbReference>
<evidence type="ECO:0000313" key="11">
    <source>
        <dbReference type="EMBL" id="WGK68913.1"/>
    </source>
</evidence>
<feature type="transmembrane region" description="Helical" evidence="9">
    <location>
        <begin position="393"/>
        <end position="412"/>
    </location>
</feature>
<evidence type="ECO:0000256" key="7">
    <source>
        <dbReference type="ARBA" id="ARBA00023010"/>
    </source>
</evidence>
<feature type="transmembrane region" description="Helical" evidence="9">
    <location>
        <begin position="147"/>
        <end position="170"/>
    </location>
</feature>
<keyword evidence="4 9" id="KW-0812">Transmembrane</keyword>
<comment type="subcellular location">
    <subcellularLocation>
        <location evidence="9">Cell membrane</location>
        <topology evidence="9">Multi-pass membrane protein</topology>
    </subcellularLocation>
    <subcellularLocation>
        <location evidence="1">Membrane</location>
        <topology evidence="1">Multi-pass membrane protein</topology>
    </subcellularLocation>
</comment>
<dbReference type="PANTHER" id="PTHR10906">
    <property type="entry name" value="SECY/SEC61-ALPHA FAMILY MEMBER"/>
    <property type="match status" value="1"/>
</dbReference>
<feature type="transmembrane region" description="Helical" evidence="9">
    <location>
        <begin position="18"/>
        <end position="43"/>
    </location>
</feature>
<dbReference type="InterPro" id="IPR026593">
    <property type="entry name" value="SecY"/>
</dbReference>
<organism evidence="11 12">
    <name type="scientific">Candidatus Haliotispira prima</name>
    <dbReference type="NCBI Taxonomy" id="3034016"/>
    <lineage>
        <taxon>Bacteria</taxon>
        <taxon>Pseudomonadati</taxon>
        <taxon>Spirochaetota</taxon>
        <taxon>Spirochaetia</taxon>
        <taxon>Spirochaetales</taxon>
        <taxon>Spirochaetaceae</taxon>
        <taxon>Candidatus Haliotispira</taxon>
    </lineage>
</organism>
<keyword evidence="9" id="KW-1003">Cell membrane</keyword>
<dbReference type="InterPro" id="IPR023201">
    <property type="entry name" value="SecY_dom_sf"/>
</dbReference>
<evidence type="ECO:0000256" key="8">
    <source>
        <dbReference type="ARBA" id="ARBA00023136"/>
    </source>
</evidence>
<gene>
    <name evidence="9 11" type="primary">secY</name>
    <name evidence="11" type="ORF">P0082_10565</name>
</gene>
<dbReference type="EMBL" id="CP123443">
    <property type="protein sequence ID" value="WGK68913.1"/>
    <property type="molecule type" value="Genomic_DNA"/>
</dbReference>
<comment type="function">
    <text evidence="9">The central subunit of the protein translocation channel SecYEG. Consists of two halves formed by TMs 1-5 and 6-10. These two domains form a lateral gate at the front which open onto the bilayer between TMs 2 and 7, and are clamped together by SecE at the back. The channel is closed by both a pore ring composed of hydrophobic SecY resides and a short helix (helix 2A) on the extracellular side of the membrane which forms a plug. The plug probably moves laterally to allow the channel to open. The ring and the pore may move independently.</text>
</comment>
<dbReference type="InterPro" id="IPR002208">
    <property type="entry name" value="SecY/SEC61-alpha"/>
</dbReference>
<feature type="transmembrane region" description="Helical" evidence="9">
    <location>
        <begin position="73"/>
        <end position="95"/>
    </location>
</feature>
<evidence type="ECO:0000256" key="9">
    <source>
        <dbReference type="HAMAP-Rule" id="MF_01465"/>
    </source>
</evidence>
<evidence type="ECO:0000256" key="4">
    <source>
        <dbReference type="ARBA" id="ARBA00022692"/>
    </source>
</evidence>
<comment type="subunit">
    <text evidence="9">Component of the Sec protein translocase complex. Heterotrimer consisting of SecY, SecE and SecG subunits. The heterotrimers can form oligomers, although 1 heterotrimer is thought to be able to translocate proteins. Interacts with the ribosome. Interacts with SecDF, and other proteins may be involved. Interacts with SecA.</text>
</comment>
<evidence type="ECO:0000256" key="1">
    <source>
        <dbReference type="ARBA" id="ARBA00004141"/>
    </source>
</evidence>
<keyword evidence="7 9" id="KW-0811">Translocation</keyword>
<dbReference type="PRINTS" id="PR00303">
    <property type="entry name" value="SECYTRNLCASE"/>
</dbReference>
<dbReference type="InterPro" id="IPR030659">
    <property type="entry name" value="SecY_CS"/>
</dbReference>
<evidence type="ECO:0000256" key="2">
    <source>
        <dbReference type="ARBA" id="ARBA00005751"/>
    </source>
</evidence>
<dbReference type="RefSeq" id="WP_326927100.1">
    <property type="nucleotide sequence ID" value="NZ_CP123443.1"/>
</dbReference>
<dbReference type="Gene3D" id="1.10.3370.10">
    <property type="entry name" value="SecY subunit domain"/>
    <property type="match status" value="1"/>
</dbReference>
<evidence type="ECO:0000256" key="10">
    <source>
        <dbReference type="RuleBase" id="RU004349"/>
    </source>
</evidence>
<feature type="transmembrane region" description="Helical" evidence="9">
    <location>
        <begin position="213"/>
        <end position="231"/>
    </location>
</feature>
<sequence length="439" mass="48360">MASSISDIFRIADLRKKIIFTLVILICYRIGTFIPIPGINIIALQNELATSSGSGFSLSDYFDFFSGGAFNNYSIFMLGIMPYISMSIIMQLLMIAVPALKRMAEQDGGRNLVKRYTRYGTLVLAVLQAAFLPQLKGDTAGLVYPSLGPVAFMLISIITVTTGTMIIMWLGEQITAHGIGNGASLIIFTGIVVRLPEAVGILQRQMPDQINPIFGLLALGVFVVMVVLIIYEQQAQRRVPVRYANRVVGQRMYQGQSTYIPFKLNPSGVIPVIFGQAVLQFLAFVLGTLAQRATWLQGAAIAMAPGGLVNTIIYVLLIVFFAYFYTQVTMSPIEMARQIRENNGSIPGVRMENLESYLGRVLNRVVLPGAVFLAFIAVVPTIMLVFFRFPLQVAYLMGGTSLLIMVGVNLDTMSQVEGHLKMHNHEGLLKKGRIRSRNL</sequence>
<name>A0ABY8MG78_9SPIO</name>